<name>A0AAN7BGA8_9PEZI</name>
<dbReference type="AlphaFoldDB" id="A0AAN7BGA8"/>
<evidence type="ECO:0000313" key="2">
    <source>
        <dbReference type="Proteomes" id="UP001301958"/>
    </source>
</evidence>
<accession>A0AAN7BGA8</accession>
<dbReference type="PANTHER" id="PTHR35394:SF5">
    <property type="entry name" value="DUF3176 DOMAIN-CONTAINING PROTEIN"/>
    <property type="match status" value="1"/>
</dbReference>
<organism evidence="1 2">
    <name type="scientific">Podospora fimiseda</name>
    <dbReference type="NCBI Taxonomy" id="252190"/>
    <lineage>
        <taxon>Eukaryota</taxon>
        <taxon>Fungi</taxon>
        <taxon>Dikarya</taxon>
        <taxon>Ascomycota</taxon>
        <taxon>Pezizomycotina</taxon>
        <taxon>Sordariomycetes</taxon>
        <taxon>Sordariomycetidae</taxon>
        <taxon>Sordariales</taxon>
        <taxon>Podosporaceae</taxon>
        <taxon>Podospora</taxon>
    </lineage>
</organism>
<keyword evidence="2" id="KW-1185">Reference proteome</keyword>
<comment type="caution">
    <text evidence="1">The sequence shown here is derived from an EMBL/GenBank/DDBJ whole genome shotgun (WGS) entry which is preliminary data.</text>
</comment>
<dbReference type="InterPro" id="IPR021514">
    <property type="entry name" value="DUF3176"/>
</dbReference>
<proteinExistence type="predicted"/>
<reference evidence="1" key="2">
    <citation type="submission" date="2023-05" db="EMBL/GenBank/DDBJ databases">
        <authorList>
            <consortium name="Lawrence Berkeley National Laboratory"/>
            <person name="Steindorff A."/>
            <person name="Hensen N."/>
            <person name="Bonometti L."/>
            <person name="Westerberg I."/>
            <person name="Brannstrom I.O."/>
            <person name="Guillou S."/>
            <person name="Cros-Aarteil S."/>
            <person name="Calhoun S."/>
            <person name="Haridas S."/>
            <person name="Kuo A."/>
            <person name="Mondo S."/>
            <person name="Pangilinan J."/>
            <person name="Riley R."/>
            <person name="Labutti K."/>
            <person name="Andreopoulos B."/>
            <person name="Lipzen A."/>
            <person name="Chen C."/>
            <person name="Yanf M."/>
            <person name="Daum C."/>
            <person name="Ng V."/>
            <person name="Clum A."/>
            <person name="Ohm R."/>
            <person name="Martin F."/>
            <person name="Silar P."/>
            <person name="Natvig D."/>
            <person name="Lalanne C."/>
            <person name="Gautier V."/>
            <person name="Ament-Velasquez S.L."/>
            <person name="Kruys A."/>
            <person name="Hutchinson M.I."/>
            <person name="Powell A.J."/>
            <person name="Barry K."/>
            <person name="Miller A.N."/>
            <person name="Grigoriev I.V."/>
            <person name="Debuchy R."/>
            <person name="Gladieux P."/>
            <person name="Thoren M.H."/>
            <person name="Johannesson H."/>
        </authorList>
    </citation>
    <scope>NUCLEOTIDE SEQUENCE</scope>
    <source>
        <strain evidence="1">CBS 990.96</strain>
    </source>
</reference>
<evidence type="ECO:0000313" key="1">
    <source>
        <dbReference type="EMBL" id="KAK4220630.1"/>
    </source>
</evidence>
<protein>
    <submittedName>
        <fullName evidence="1">Uncharacterized protein</fullName>
    </submittedName>
</protein>
<gene>
    <name evidence="1" type="ORF">QBC38DRAFT_176076</name>
</gene>
<reference evidence="1" key="1">
    <citation type="journal article" date="2023" name="Mol. Phylogenet. Evol.">
        <title>Genome-scale phylogeny and comparative genomics of the fungal order Sordariales.</title>
        <authorList>
            <person name="Hensen N."/>
            <person name="Bonometti L."/>
            <person name="Westerberg I."/>
            <person name="Brannstrom I.O."/>
            <person name="Guillou S."/>
            <person name="Cros-Aarteil S."/>
            <person name="Calhoun S."/>
            <person name="Haridas S."/>
            <person name="Kuo A."/>
            <person name="Mondo S."/>
            <person name="Pangilinan J."/>
            <person name="Riley R."/>
            <person name="LaButti K."/>
            <person name="Andreopoulos B."/>
            <person name="Lipzen A."/>
            <person name="Chen C."/>
            <person name="Yan M."/>
            <person name="Daum C."/>
            <person name="Ng V."/>
            <person name="Clum A."/>
            <person name="Steindorff A."/>
            <person name="Ohm R.A."/>
            <person name="Martin F."/>
            <person name="Silar P."/>
            <person name="Natvig D.O."/>
            <person name="Lalanne C."/>
            <person name="Gautier V."/>
            <person name="Ament-Velasquez S.L."/>
            <person name="Kruys A."/>
            <person name="Hutchinson M.I."/>
            <person name="Powell A.J."/>
            <person name="Barry K."/>
            <person name="Miller A.N."/>
            <person name="Grigoriev I.V."/>
            <person name="Debuchy R."/>
            <person name="Gladieux P."/>
            <person name="Hiltunen Thoren M."/>
            <person name="Johannesson H."/>
        </authorList>
    </citation>
    <scope>NUCLEOTIDE SEQUENCE</scope>
    <source>
        <strain evidence="1">CBS 990.96</strain>
    </source>
</reference>
<sequence>MYPIGLSLNLSSLISIYSTMLRALLFFILSEIISEEKWHWLDHSRRLRHLDDFDLASRGSWGSVKLLTTSYKANFPSVAAVSMVILLAVGPFTQQAIQTTTCHRRLPGEALVPIANKITKDSDVIYSNNVSIVFQARSHQALLSGITGRENMKQTSTLPFTCRTGNCTFPVLQNITYASVGICHECEDITNSIEETYGNFGSDYTYTIKDPAGNPIQVSPMGRSQLHVISLASESHREFNTKILIRSLNKCVDDLGKHECKPWERNQHLRFKGLDSALRIIGARCRLY</sequence>
<dbReference type="PANTHER" id="PTHR35394">
    <property type="entry name" value="DUF3176 DOMAIN-CONTAINING PROTEIN"/>
    <property type="match status" value="1"/>
</dbReference>
<dbReference type="Pfam" id="PF11374">
    <property type="entry name" value="DUF3176"/>
    <property type="match status" value="1"/>
</dbReference>
<dbReference type="Proteomes" id="UP001301958">
    <property type="component" value="Unassembled WGS sequence"/>
</dbReference>
<dbReference type="EMBL" id="MU865683">
    <property type="protein sequence ID" value="KAK4220630.1"/>
    <property type="molecule type" value="Genomic_DNA"/>
</dbReference>